<evidence type="ECO:0000313" key="4">
    <source>
        <dbReference type="EMBL" id="RHW16275.1"/>
    </source>
</evidence>
<feature type="region of interest" description="Disordered" evidence="2">
    <location>
        <begin position="1"/>
        <end position="35"/>
    </location>
</feature>
<dbReference type="PANTHER" id="PTHR48081:SF6">
    <property type="entry name" value="PEPTIDASE S9 PROLYL OLIGOPEPTIDASE CATALYTIC DOMAIN-CONTAINING PROTEIN"/>
    <property type="match status" value="1"/>
</dbReference>
<feature type="domain" description="BD-FAE-like" evidence="3">
    <location>
        <begin position="74"/>
        <end position="261"/>
    </location>
</feature>
<evidence type="ECO:0000256" key="1">
    <source>
        <dbReference type="ARBA" id="ARBA00022801"/>
    </source>
</evidence>
<dbReference type="InterPro" id="IPR049492">
    <property type="entry name" value="BD-FAE-like_dom"/>
</dbReference>
<sequence length="307" mass="32259">MLAAGPPARAAGSAPAEPETIDLWPAGPPGAPTPLPAERIVQRSADPRISDRFVEHVARPRMAVFRPARANGGAVLVMPGGGYVRVVIDKEGHELGRWLSARGYTVFVLFYRLPGDGWAAGPDVALSDAQRAMRLIRHRARDYDIDPARVAAMGFSAGGHLCADLATRFAHPAYAPVDAADALSARTVVAAPIYPVIGMRAPHAHAGSRAQLIGQGADEALEDAHSPHLNVSAETPPTFLVHAEDDGAVPVENSLLLRAALRAKGIPVETHLFARGGHGFGLRGAAGTPASVWPELFLAWAKTQGLG</sequence>
<name>A0A396RYU6_9SPHN</name>
<dbReference type="PANTHER" id="PTHR48081">
    <property type="entry name" value="AB HYDROLASE SUPERFAMILY PROTEIN C4A8.06C"/>
    <property type="match status" value="1"/>
</dbReference>
<dbReference type="SUPFAM" id="SSF53474">
    <property type="entry name" value="alpha/beta-Hydrolases"/>
    <property type="match status" value="1"/>
</dbReference>
<evidence type="ECO:0000259" key="3">
    <source>
        <dbReference type="Pfam" id="PF20434"/>
    </source>
</evidence>
<keyword evidence="5" id="KW-1185">Reference proteome</keyword>
<feature type="compositionally biased region" description="Pro residues" evidence="2">
    <location>
        <begin position="26"/>
        <end position="35"/>
    </location>
</feature>
<dbReference type="Proteomes" id="UP000266693">
    <property type="component" value="Unassembled WGS sequence"/>
</dbReference>
<organism evidence="4 5">
    <name type="scientific">Sphingomonas gilva</name>
    <dbReference type="NCBI Taxonomy" id="2305907"/>
    <lineage>
        <taxon>Bacteria</taxon>
        <taxon>Pseudomonadati</taxon>
        <taxon>Pseudomonadota</taxon>
        <taxon>Alphaproteobacteria</taxon>
        <taxon>Sphingomonadales</taxon>
        <taxon>Sphingomonadaceae</taxon>
        <taxon>Sphingomonas</taxon>
    </lineage>
</organism>
<evidence type="ECO:0000313" key="5">
    <source>
        <dbReference type="Proteomes" id="UP000266693"/>
    </source>
</evidence>
<dbReference type="EMBL" id="QWLV01000012">
    <property type="protein sequence ID" value="RHW16275.1"/>
    <property type="molecule type" value="Genomic_DNA"/>
</dbReference>
<dbReference type="OrthoDB" id="9771666at2"/>
<dbReference type="AlphaFoldDB" id="A0A396RYU6"/>
<reference evidence="4 5" key="1">
    <citation type="submission" date="2018-08" db="EMBL/GenBank/DDBJ databases">
        <title>The multiple taxonomic identification of Sphingomonas gilva.</title>
        <authorList>
            <person name="Zhu D."/>
            <person name="Zheng S."/>
        </authorList>
    </citation>
    <scope>NUCLEOTIDE SEQUENCE [LARGE SCALE GENOMIC DNA]</scope>
    <source>
        <strain evidence="4 5">ZDH117</strain>
    </source>
</reference>
<dbReference type="Pfam" id="PF20434">
    <property type="entry name" value="BD-FAE"/>
    <property type="match status" value="1"/>
</dbReference>
<protein>
    <submittedName>
        <fullName evidence="4">Alpha/beta hydrolase</fullName>
    </submittedName>
</protein>
<dbReference type="InterPro" id="IPR029058">
    <property type="entry name" value="AB_hydrolase_fold"/>
</dbReference>
<dbReference type="InterPro" id="IPR050300">
    <property type="entry name" value="GDXG_lipolytic_enzyme"/>
</dbReference>
<dbReference type="Gene3D" id="3.40.50.1820">
    <property type="entry name" value="alpha/beta hydrolase"/>
    <property type="match status" value="1"/>
</dbReference>
<dbReference type="GO" id="GO:0016787">
    <property type="term" value="F:hydrolase activity"/>
    <property type="evidence" value="ECO:0007669"/>
    <property type="project" value="UniProtKB-KW"/>
</dbReference>
<evidence type="ECO:0000256" key="2">
    <source>
        <dbReference type="SAM" id="MobiDB-lite"/>
    </source>
</evidence>
<feature type="compositionally biased region" description="Low complexity" evidence="2">
    <location>
        <begin position="1"/>
        <end position="18"/>
    </location>
</feature>
<keyword evidence="1 4" id="KW-0378">Hydrolase</keyword>
<accession>A0A396RYU6</accession>
<gene>
    <name evidence="4" type="ORF">D1610_16575</name>
</gene>
<comment type="caution">
    <text evidence="4">The sequence shown here is derived from an EMBL/GenBank/DDBJ whole genome shotgun (WGS) entry which is preliminary data.</text>
</comment>
<proteinExistence type="predicted"/>